<dbReference type="RefSeq" id="WP_132296095.1">
    <property type="nucleotide sequence ID" value="NZ_SKBM01000037.1"/>
</dbReference>
<dbReference type="PANTHER" id="PTHR42760">
    <property type="entry name" value="SHORT-CHAIN DEHYDROGENASES/REDUCTASES FAMILY MEMBER"/>
    <property type="match status" value="1"/>
</dbReference>
<dbReference type="InterPro" id="IPR036291">
    <property type="entry name" value="NAD(P)-bd_dom_sf"/>
</dbReference>
<dbReference type="GO" id="GO:0016616">
    <property type="term" value="F:oxidoreductase activity, acting on the CH-OH group of donors, NAD or NADP as acceptor"/>
    <property type="evidence" value="ECO:0007669"/>
    <property type="project" value="TreeGrafter"/>
</dbReference>
<evidence type="ECO:0000313" key="3">
    <source>
        <dbReference type="EMBL" id="TCZ53645.1"/>
    </source>
</evidence>
<name>A0A4R4D4W0_9PROT</name>
<protein>
    <submittedName>
        <fullName evidence="3">SDR family oxidoreductase</fullName>
    </submittedName>
</protein>
<dbReference type="SUPFAM" id="SSF51735">
    <property type="entry name" value="NAD(P)-binding Rossmann-fold domains"/>
    <property type="match status" value="1"/>
</dbReference>
<dbReference type="Gene3D" id="3.40.50.720">
    <property type="entry name" value="NAD(P)-binding Rossmann-like Domain"/>
    <property type="match status" value="1"/>
</dbReference>
<dbReference type="CDD" id="cd05347">
    <property type="entry name" value="Ga5DH-like_SDR_c"/>
    <property type="match status" value="1"/>
</dbReference>
<dbReference type="OrthoDB" id="9804774at2"/>
<dbReference type="FunFam" id="3.40.50.720:FF:000084">
    <property type="entry name" value="Short-chain dehydrogenase reductase"/>
    <property type="match status" value="1"/>
</dbReference>
<reference evidence="3 4" key="1">
    <citation type="submission" date="2019-03" db="EMBL/GenBank/DDBJ databases">
        <title>Paracraurococcus aquatilis NE82 genome sequence.</title>
        <authorList>
            <person name="Zhao Y."/>
            <person name="Du Z."/>
        </authorList>
    </citation>
    <scope>NUCLEOTIDE SEQUENCE [LARGE SCALE GENOMIC DNA]</scope>
    <source>
        <strain evidence="3 4">NE82</strain>
    </source>
</reference>
<gene>
    <name evidence="3" type="ORF">EXY23_24250</name>
</gene>
<evidence type="ECO:0000256" key="2">
    <source>
        <dbReference type="RuleBase" id="RU000363"/>
    </source>
</evidence>
<dbReference type="PROSITE" id="PS00061">
    <property type="entry name" value="ADH_SHORT"/>
    <property type="match status" value="1"/>
</dbReference>
<organism evidence="3 4">
    <name type="scientific">Roseicella aquatilis</name>
    <dbReference type="NCBI Taxonomy" id="2527868"/>
    <lineage>
        <taxon>Bacteria</taxon>
        <taxon>Pseudomonadati</taxon>
        <taxon>Pseudomonadota</taxon>
        <taxon>Alphaproteobacteria</taxon>
        <taxon>Acetobacterales</taxon>
        <taxon>Roseomonadaceae</taxon>
        <taxon>Roseicella</taxon>
    </lineage>
</organism>
<dbReference type="EMBL" id="SKBM01000037">
    <property type="protein sequence ID" value="TCZ53645.1"/>
    <property type="molecule type" value="Genomic_DNA"/>
</dbReference>
<keyword evidence="4" id="KW-1185">Reference proteome</keyword>
<proteinExistence type="inferred from homology"/>
<dbReference type="AlphaFoldDB" id="A0A4R4D4W0"/>
<dbReference type="InterPro" id="IPR020904">
    <property type="entry name" value="Sc_DH/Rdtase_CS"/>
</dbReference>
<dbReference type="PRINTS" id="PR00081">
    <property type="entry name" value="GDHRDH"/>
</dbReference>
<dbReference type="PRINTS" id="PR00080">
    <property type="entry name" value="SDRFAMILY"/>
</dbReference>
<dbReference type="InterPro" id="IPR002347">
    <property type="entry name" value="SDR_fam"/>
</dbReference>
<evidence type="ECO:0000313" key="4">
    <source>
        <dbReference type="Proteomes" id="UP000295023"/>
    </source>
</evidence>
<accession>A0A4R4D4W0</accession>
<sequence length="256" mass="26617">MSLKLFDLTGRRALVTGSSQGIGLALARGVGLAGAAVVLNGRDVAKLENAAAGLRADGVARVDIAPFDVTDSAAVEAGVARIEAELGPIDILFNNAGVNLRGALDQMPDDTWHAVIATNLHSAFYCARAVAKGMIARGRGKIINTCSVMSMLGRPTTGPYTASKGAIGMLTKAMCADWAKHGIQCNGIAPGYFSTELTAPLRANAEFNDWLCRRTPAGRWGEVQELVGAAVFLSAEASSFVNGHLLYVDGGLTSVV</sequence>
<dbReference type="Pfam" id="PF00106">
    <property type="entry name" value="adh_short"/>
    <property type="match status" value="1"/>
</dbReference>
<comment type="caution">
    <text evidence="3">The sequence shown here is derived from an EMBL/GenBank/DDBJ whole genome shotgun (WGS) entry which is preliminary data.</text>
</comment>
<comment type="similarity">
    <text evidence="1 2">Belongs to the short-chain dehydrogenases/reductases (SDR) family.</text>
</comment>
<evidence type="ECO:0000256" key="1">
    <source>
        <dbReference type="ARBA" id="ARBA00006484"/>
    </source>
</evidence>
<dbReference type="Proteomes" id="UP000295023">
    <property type="component" value="Unassembled WGS sequence"/>
</dbReference>